<comment type="caution">
    <text evidence="2">The sequence shown here is derived from an EMBL/GenBank/DDBJ whole genome shotgun (WGS) entry which is preliminary data.</text>
</comment>
<keyword evidence="1" id="KW-1133">Transmembrane helix</keyword>
<accession>A0ABV9SX08</accession>
<feature type="transmembrane region" description="Helical" evidence="1">
    <location>
        <begin position="6"/>
        <end position="28"/>
    </location>
</feature>
<gene>
    <name evidence="2" type="ORF">ACFPFU_04555</name>
</gene>
<reference evidence="3" key="1">
    <citation type="journal article" date="2019" name="Int. J. Syst. Evol. Microbiol.">
        <title>The Global Catalogue of Microorganisms (GCM) 10K type strain sequencing project: providing services to taxonomists for standard genome sequencing and annotation.</title>
        <authorList>
            <consortium name="The Broad Institute Genomics Platform"/>
            <consortium name="The Broad Institute Genome Sequencing Center for Infectious Disease"/>
            <person name="Wu L."/>
            <person name="Ma J."/>
        </authorList>
    </citation>
    <scope>NUCLEOTIDE SEQUENCE [LARGE SCALE GENOMIC DNA]</scope>
    <source>
        <strain evidence="3">CGMCC 4.7466</strain>
    </source>
</reference>
<dbReference type="Proteomes" id="UP001595818">
    <property type="component" value="Unassembled WGS sequence"/>
</dbReference>
<organism evidence="2 3">
    <name type="scientific">Negadavirga shengliensis</name>
    <dbReference type="NCBI Taxonomy" id="1389218"/>
    <lineage>
        <taxon>Bacteria</taxon>
        <taxon>Pseudomonadati</taxon>
        <taxon>Bacteroidota</taxon>
        <taxon>Cytophagia</taxon>
        <taxon>Cytophagales</taxon>
        <taxon>Cyclobacteriaceae</taxon>
        <taxon>Negadavirga</taxon>
    </lineage>
</organism>
<protein>
    <recommendedName>
        <fullName evidence="4">SGNH/GDSL hydrolase family protein</fullName>
    </recommendedName>
</protein>
<sequence>MKDSTYFFTVLGISLFICLFMTALNYAINIYGLFKPEVPVEMSVFADERQSKYLLAHRYIPSHFDGVILGPSLSANLDPEPFSFGRFYNASIMGGRVTPLKTLMEKSLENNGYFEKALVCIHPYLTNHAENDPKMHEKNYWGALGSLNLYRTYLIAAVRQLELLPSKYPKNQYSPNGYNDFEIFHKADDVAAKIKEETEKLTEEDFAINPVARQELIELTQMLNEAGTQILFYYHPMPFEMYQQHQEKYDDYWQSILEILEPVKGQAKFYNFNQPGHFDFLKNYDNYIDHGHFSQEGQALFIQMLQSVLSRETT</sequence>
<keyword evidence="1" id="KW-0812">Transmembrane</keyword>
<name>A0ABV9SX08_9BACT</name>
<dbReference type="EMBL" id="JBHSJJ010000002">
    <property type="protein sequence ID" value="MFC4870946.1"/>
    <property type="molecule type" value="Genomic_DNA"/>
</dbReference>
<evidence type="ECO:0000256" key="1">
    <source>
        <dbReference type="SAM" id="Phobius"/>
    </source>
</evidence>
<dbReference type="RefSeq" id="WP_377061961.1">
    <property type="nucleotide sequence ID" value="NZ_JBHSJJ010000002.1"/>
</dbReference>
<keyword evidence="1" id="KW-0472">Membrane</keyword>
<evidence type="ECO:0008006" key="4">
    <source>
        <dbReference type="Google" id="ProtNLM"/>
    </source>
</evidence>
<dbReference type="SUPFAM" id="SSF52266">
    <property type="entry name" value="SGNH hydrolase"/>
    <property type="match status" value="1"/>
</dbReference>
<evidence type="ECO:0000313" key="3">
    <source>
        <dbReference type="Proteomes" id="UP001595818"/>
    </source>
</evidence>
<evidence type="ECO:0000313" key="2">
    <source>
        <dbReference type="EMBL" id="MFC4870946.1"/>
    </source>
</evidence>
<proteinExistence type="predicted"/>
<keyword evidence="3" id="KW-1185">Reference proteome</keyword>